<protein>
    <submittedName>
        <fullName evidence="4">Protein takeout</fullName>
    </submittedName>
</protein>
<dbReference type="InterPro" id="IPR010562">
    <property type="entry name" value="Haemolymph_juvenile_hormone-bd"/>
</dbReference>
<evidence type="ECO:0000313" key="4">
    <source>
        <dbReference type="EMBL" id="KPJ17762.1"/>
    </source>
</evidence>
<sequence>MWACISRRRIYGFVVASRSLESLQSLQTITIAPAVAAVLFKKKKRFQALLVFAAVITTGTSNTSMFGERCSRQDPDVDECLLRSFNSLVEYLKGGAPELGIEESDSILIDELSIALGGGPDGYRATFKDIQASGVNNMTITNVSDSLLSASHRLSGKHLKLHAYCNYYMQYVAVKLVQETTLCMFGERCSRQDPDVDECLLRSFNSLVEYLKGGAPELGIEESDSILIDELSIALGGGPDGYRATFKDIQASGVNNMTITNVRSDLETHQFQLTLYGPHISARARYRSSGVLLLVRASGGGDYWGEYDGVKAKVYFRGTPYTRNKRTYLKLQQLKLDFSVKDIQMGVENLQNSNAVLQAALNLFINTNAQELLKEMKPELRRDLAAKMSHFLERILDQIPYDDWVKD</sequence>
<dbReference type="STRING" id="76193.A0A194RJN3"/>
<reference evidence="4 5" key="1">
    <citation type="journal article" date="2015" name="Nat. Commun.">
        <title>Outbred genome sequencing and CRISPR/Cas9 gene editing in butterflies.</title>
        <authorList>
            <person name="Li X."/>
            <person name="Fan D."/>
            <person name="Zhang W."/>
            <person name="Liu G."/>
            <person name="Zhang L."/>
            <person name="Zhao L."/>
            <person name="Fang X."/>
            <person name="Chen L."/>
            <person name="Dong Y."/>
            <person name="Chen Y."/>
            <person name="Ding Y."/>
            <person name="Zhao R."/>
            <person name="Feng M."/>
            <person name="Zhu Y."/>
            <person name="Feng Y."/>
            <person name="Jiang X."/>
            <person name="Zhu D."/>
            <person name="Xiang H."/>
            <person name="Feng X."/>
            <person name="Li S."/>
            <person name="Wang J."/>
            <person name="Zhang G."/>
            <person name="Kronforst M.R."/>
            <person name="Wang W."/>
        </authorList>
    </citation>
    <scope>NUCLEOTIDE SEQUENCE [LARGE SCALE GENOMIC DNA]</scope>
    <source>
        <strain evidence="4">Ya'a_city_454_Pm</strain>
        <tissue evidence="4">Whole body</tissue>
    </source>
</reference>
<evidence type="ECO:0000313" key="5">
    <source>
        <dbReference type="Proteomes" id="UP000053240"/>
    </source>
</evidence>
<dbReference type="PANTHER" id="PTHR11008">
    <property type="entry name" value="PROTEIN TAKEOUT-LIKE PROTEIN"/>
    <property type="match status" value="1"/>
</dbReference>
<keyword evidence="2" id="KW-0090">Biological rhythms</keyword>
<evidence type="ECO:0000256" key="3">
    <source>
        <dbReference type="ARBA" id="ARBA00060902"/>
    </source>
</evidence>
<proteinExistence type="inferred from homology"/>
<gene>
    <name evidence="4" type="ORF">RR48_06568</name>
</gene>
<evidence type="ECO:0000256" key="1">
    <source>
        <dbReference type="ARBA" id="ARBA00022729"/>
    </source>
</evidence>
<dbReference type="AlphaFoldDB" id="A0A194RJN3"/>
<evidence type="ECO:0000256" key="2">
    <source>
        <dbReference type="ARBA" id="ARBA00023108"/>
    </source>
</evidence>
<dbReference type="Gene3D" id="3.15.10.30">
    <property type="entry name" value="Haemolymph juvenile hormone binding protein"/>
    <property type="match status" value="2"/>
</dbReference>
<organism evidence="4 5">
    <name type="scientific">Papilio machaon</name>
    <name type="common">Old World swallowtail butterfly</name>
    <dbReference type="NCBI Taxonomy" id="76193"/>
    <lineage>
        <taxon>Eukaryota</taxon>
        <taxon>Metazoa</taxon>
        <taxon>Ecdysozoa</taxon>
        <taxon>Arthropoda</taxon>
        <taxon>Hexapoda</taxon>
        <taxon>Insecta</taxon>
        <taxon>Pterygota</taxon>
        <taxon>Neoptera</taxon>
        <taxon>Endopterygota</taxon>
        <taxon>Lepidoptera</taxon>
        <taxon>Glossata</taxon>
        <taxon>Ditrysia</taxon>
        <taxon>Papilionoidea</taxon>
        <taxon>Papilionidae</taxon>
        <taxon>Papilioninae</taxon>
        <taxon>Papilio</taxon>
    </lineage>
</organism>
<dbReference type="GO" id="GO:0005615">
    <property type="term" value="C:extracellular space"/>
    <property type="evidence" value="ECO:0007669"/>
    <property type="project" value="TreeGrafter"/>
</dbReference>
<comment type="similarity">
    <text evidence="3">Belongs to the TO family.</text>
</comment>
<dbReference type="EMBL" id="KQ460106">
    <property type="protein sequence ID" value="KPJ17762.1"/>
    <property type="molecule type" value="Genomic_DNA"/>
</dbReference>
<dbReference type="FunCoup" id="A0A194RJN3">
    <property type="interactions" value="58"/>
</dbReference>
<dbReference type="FunFam" id="3.15.10.30:FF:000001">
    <property type="entry name" value="Takeout-like protein 1"/>
    <property type="match status" value="1"/>
</dbReference>
<name>A0A194RJN3_PAPMA</name>
<dbReference type="Pfam" id="PF06585">
    <property type="entry name" value="JHBP"/>
    <property type="match status" value="2"/>
</dbReference>
<dbReference type="PANTHER" id="PTHR11008:SF31">
    <property type="entry name" value="PROTEIN TAKEOUT-LIKE PROTEIN"/>
    <property type="match status" value="1"/>
</dbReference>
<keyword evidence="5" id="KW-1185">Reference proteome</keyword>
<dbReference type="Proteomes" id="UP000053240">
    <property type="component" value="Unassembled WGS sequence"/>
</dbReference>
<accession>A0A194RJN3</accession>
<dbReference type="InterPro" id="IPR038606">
    <property type="entry name" value="To_sf"/>
</dbReference>
<keyword evidence="1" id="KW-0732">Signal</keyword>
<dbReference type="GO" id="GO:0007623">
    <property type="term" value="P:circadian rhythm"/>
    <property type="evidence" value="ECO:0007669"/>
    <property type="project" value="UniProtKB-ARBA"/>
</dbReference>
<dbReference type="SMART" id="SM00700">
    <property type="entry name" value="JHBP"/>
    <property type="match status" value="1"/>
</dbReference>
<dbReference type="InParanoid" id="A0A194RJN3"/>